<evidence type="ECO:0000313" key="2">
    <source>
        <dbReference type="Proteomes" id="UP000269708"/>
    </source>
</evidence>
<dbReference type="Proteomes" id="UP000269708">
    <property type="component" value="Unassembled WGS sequence"/>
</dbReference>
<accession>A0A3N4W786</accession>
<dbReference type="AlphaFoldDB" id="A0A3N4W786"/>
<reference evidence="1 2" key="1">
    <citation type="submission" date="2018-11" db="EMBL/GenBank/DDBJ databases">
        <title>Genomic Encyclopedia of Type Strains, Phase IV (KMG-IV): sequencing the most valuable type-strain genomes for metagenomic binning, comparative biology and taxonomic classification.</title>
        <authorList>
            <person name="Goeker M."/>
        </authorList>
    </citation>
    <scope>NUCLEOTIDE SEQUENCE [LARGE SCALE GENOMIC DNA]</scope>
    <source>
        <strain evidence="1 2">DSM 25623</strain>
    </source>
</reference>
<sequence>MESRTLDPEVRPRPWRRKGALLALLLPLTGQAAHLEYVVEVGGPISDVTPQRVLFRTWDGNVRLNVFNRVTGSLRTIPDVVAPDDTYERLTSRGVIYGTTEDDGTAVFEWTGAQPIGYDATPRGMAVSPVSRRYAIFPEWRPGRYFHLRDVMAGTGTYVGNGQVRDLADVGDDGQVVFTQGPEPYNVFRYRNGQTAQLTHSTTYSHFNPLTDGTQVVYRKQVSATASQIVLYNDAQGEVVLRPASTDFFTPREDYLPGGGWVAFTRINTVDGAAARQVWLRSPQGALTPVSSATADAYINAVGNGQVMFVSGGYLYLGGPGQSPVVVAPFADGTQSIWMQGGWYVYFGTALYRVVV</sequence>
<proteinExistence type="predicted"/>
<comment type="caution">
    <text evidence="1">The sequence shown here is derived from an EMBL/GenBank/DDBJ whole genome shotgun (WGS) entry which is preliminary data.</text>
</comment>
<name>A0A3N4W786_9GAMM</name>
<gene>
    <name evidence="1" type="ORF">EDC50_1153</name>
</gene>
<protein>
    <submittedName>
        <fullName evidence="1">Uncharacterized protein</fullName>
    </submittedName>
</protein>
<keyword evidence="2" id="KW-1185">Reference proteome</keyword>
<dbReference type="OrthoDB" id="6057186at2"/>
<evidence type="ECO:0000313" key="1">
    <source>
        <dbReference type="EMBL" id="RPE81950.1"/>
    </source>
</evidence>
<dbReference type="EMBL" id="RKQN01000001">
    <property type="protein sequence ID" value="RPE81950.1"/>
    <property type="molecule type" value="Genomic_DNA"/>
</dbReference>
<dbReference type="RefSeq" id="WP_123769456.1">
    <property type="nucleotide sequence ID" value="NZ_RKQN01000001.1"/>
</dbReference>
<organism evidence="1 2">
    <name type="scientific">Vulcaniibacterium tengchongense</name>
    <dbReference type="NCBI Taxonomy" id="1273429"/>
    <lineage>
        <taxon>Bacteria</taxon>
        <taxon>Pseudomonadati</taxon>
        <taxon>Pseudomonadota</taxon>
        <taxon>Gammaproteobacteria</taxon>
        <taxon>Lysobacterales</taxon>
        <taxon>Lysobacteraceae</taxon>
        <taxon>Vulcaniibacterium</taxon>
    </lineage>
</organism>